<dbReference type="CDD" id="cd00082">
    <property type="entry name" value="HisKA"/>
    <property type="match status" value="1"/>
</dbReference>
<evidence type="ECO:0000313" key="10">
    <source>
        <dbReference type="Proteomes" id="UP000651271"/>
    </source>
</evidence>
<keyword evidence="7" id="KW-0472">Membrane</keyword>
<dbReference type="InterPro" id="IPR003661">
    <property type="entry name" value="HisK_dim/P_dom"/>
</dbReference>
<evidence type="ECO:0000256" key="4">
    <source>
        <dbReference type="ARBA" id="ARBA00022679"/>
    </source>
</evidence>
<keyword evidence="5 9" id="KW-0418">Kinase</keyword>
<dbReference type="InterPro" id="IPR036890">
    <property type="entry name" value="HATPase_C_sf"/>
</dbReference>
<dbReference type="InterPro" id="IPR004358">
    <property type="entry name" value="Sig_transdc_His_kin-like_C"/>
</dbReference>
<dbReference type="InterPro" id="IPR003594">
    <property type="entry name" value="HATPase_dom"/>
</dbReference>
<feature type="transmembrane region" description="Helical" evidence="7">
    <location>
        <begin position="33"/>
        <end position="51"/>
    </location>
</feature>
<proteinExistence type="predicted"/>
<reference evidence="9 10" key="1">
    <citation type="submission" date="2020-08" db="EMBL/GenBank/DDBJ databases">
        <title>Sphingobacterium sp. DN04309 isolated from aquaculture water.</title>
        <authorList>
            <person name="Zhang M."/>
        </authorList>
    </citation>
    <scope>NUCLEOTIDE SEQUENCE [LARGE SCALE GENOMIC DNA]</scope>
    <source>
        <strain evidence="9 10">DN04309</strain>
    </source>
</reference>
<dbReference type="GO" id="GO:0016301">
    <property type="term" value="F:kinase activity"/>
    <property type="evidence" value="ECO:0007669"/>
    <property type="project" value="UniProtKB-KW"/>
</dbReference>
<dbReference type="SUPFAM" id="SSF55874">
    <property type="entry name" value="ATPase domain of HSP90 chaperone/DNA topoisomerase II/histidine kinase"/>
    <property type="match status" value="1"/>
</dbReference>
<keyword evidence="6" id="KW-0902">Two-component regulatory system</keyword>
<keyword evidence="3" id="KW-0597">Phosphoprotein</keyword>
<gene>
    <name evidence="9" type="ORF">H8B04_14895</name>
</gene>
<dbReference type="PRINTS" id="PR00344">
    <property type="entry name" value="BCTRLSENSOR"/>
</dbReference>
<feature type="transmembrane region" description="Helical" evidence="7">
    <location>
        <begin position="6"/>
        <end position="26"/>
    </location>
</feature>
<dbReference type="Pfam" id="PF02518">
    <property type="entry name" value="HATPase_c"/>
    <property type="match status" value="1"/>
</dbReference>
<dbReference type="InterPro" id="IPR036097">
    <property type="entry name" value="HisK_dim/P_sf"/>
</dbReference>
<evidence type="ECO:0000256" key="5">
    <source>
        <dbReference type="ARBA" id="ARBA00022777"/>
    </source>
</evidence>
<accession>A0ABR7YHZ5</accession>
<dbReference type="EC" id="2.7.13.3" evidence="2"/>
<dbReference type="EMBL" id="JACOIJ010000040">
    <property type="protein sequence ID" value="MBD1430828.1"/>
    <property type="molecule type" value="Genomic_DNA"/>
</dbReference>
<dbReference type="SMART" id="SM00387">
    <property type="entry name" value="HATPase_c"/>
    <property type="match status" value="1"/>
</dbReference>
<dbReference type="InterPro" id="IPR005467">
    <property type="entry name" value="His_kinase_dom"/>
</dbReference>
<evidence type="ECO:0000256" key="3">
    <source>
        <dbReference type="ARBA" id="ARBA00022553"/>
    </source>
</evidence>
<sequence length="345" mass="39569">MNFRLLVFYISAAIALSLASLSYFYVQKWHQALLILFVSMVISFILLTNILHHHIHNRISNIYKLIRSLKLGKDMKVVLAEHASEDPILSTEKEVREWAIQKSSEIDQLKAQEKFRREFLSNISHEFKTPLFAIQGYIETLKDGMMEDDIDMATNFLNKASKNIDRLTYLINDLDEISKLETGQISIHIEKFDIVELILETVDHLIDKAKKQNIEIIVDLKITHPVFVKADRQRIQQVIINLIDNSIKYGKEGGKTKINIYPLLDQILIEVTDNGQGIEEKNLPRVFERFFRTDKSRSREIGGSGLGLSIVKHIIEAHQQTVHARSTEGIGTTFGFTLEKAKSAL</sequence>
<dbReference type="SMART" id="SM00388">
    <property type="entry name" value="HisKA"/>
    <property type="match status" value="1"/>
</dbReference>
<keyword evidence="7" id="KW-1133">Transmembrane helix</keyword>
<dbReference type="Proteomes" id="UP000651271">
    <property type="component" value="Unassembled WGS sequence"/>
</dbReference>
<dbReference type="SUPFAM" id="SSF47384">
    <property type="entry name" value="Homodimeric domain of signal transducing histidine kinase"/>
    <property type="match status" value="1"/>
</dbReference>
<dbReference type="CDD" id="cd00075">
    <property type="entry name" value="HATPase"/>
    <property type="match status" value="1"/>
</dbReference>
<keyword evidence="4" id="KW-0808">Transferase</keyword>
<evidence type="ECO:0000259" key="8">
    <source>
        <dbReference type="PROSITE" id="PS50109"/>
    </source>
</evidence>
<dbReference type="InterPro" id="IPR050736">
    <property type="entry name" value="Sensor_HK_Regulatory"/>
</dbReference>
<comment type="catalytic activity">
    <reaction evidence="1">
        <text>ATP + protein L-histidine = ADP + protein N-phospho-L-histidine.</text>
        <dbReference type="EC" id="2.7.13.3"/>
    </reaction>
</comment>
<evidence type="ECO:0000256" key="7">
    <source>
        <dbReference type="SAM" id="Phobius"/>
    </source>
</evidence>
<organism evidence="9 10">
    <name type="scientific">Sphingobacterium litopenaei</name>
    <dbReference type="NCBI Taxonomy" id="2763500"/>
    <lineage>
        <taxon>Bacteria</taxon>
        <taxon>Pseudomonadati</taxon>
        <taxon>Bacteroidota</taxon>
        <taxon>Sphingobacteriia</taxon>
        <taxon>Sphingobacteriales</taxon>
        <taxon>Sphingobacteriaceae</taxon>
        <taxon>Sphingobacterium</taxon>
    </lineage>
</organism>
<dbReference type="PANTHER" id="PTHR43711:SF1">
    <property type="entry name" value="HISTIDINE KINASE 1"/>
    <property type="match status" value="1"/>
</dbReference>
<dbReference type="RefSeq" id="WP_190302848.1">
    <property type="nucleotide sequence ID" value="NZ_JACOIJ010000040.1"/>
</dbReference>
<evidence type="ECO:0000256" key="1">
    <source>
        <dbReference type="ARBA" id="ARBA00000085"/>
    </source>
</evidence>
<keyword evidence="10" id="KW-1185">Reference proteome</keyword>
<dbReference type="PANTHER" id="PTHR43711">
    <property type="entry name" value="TWO-COMPONENT HISTIDINE KINASE"/>
    <property type="match status" value="1"/>
</dbReference>
<feature type="domain" description="Histidine kinase" evidence="8">
    <location>
        <begin position="122"/>
        <end position="342"/>
    </location>
</feature>
<evidence type="ECO:0000313" key="9">
    <source>
        <dbReference type="EMBL" id="MBD1430828.1"/>
    </source>
</evidence>
<comment type="caution">
    <text evidence="9">The sequence shown here is derived from an EMBL/GenBank/DDBJ whole genome shotgun (WGS) entry which is preliminary data.</text>
</comment>
<dbReference type="Pfam" id="PF00512">
    <property type="entry name" value="HisKA"/>
    <property type="match status" value="1"/>
</dbReference>
<evidence type="ECO:0000256" key="2">
    <source>
        <dbReference type="ARBA" id="ARBA00012438"/>
    </source>
</evidence>
<protein>
    <recommendedName>
        <fullName evidence="2">histidine kinase</fullName>
        <ecNumber evidence="2">2.7.13.3</ecNumber>
    </recommendedName>
</protein>
<keyword evidence="7" id="KW-0812">Transmembrane</keyword>
<dbReference type="PROSITE" id="PS50109">
    <property type="entry name" value="HIS_KIN"/>
    <property type="match status" value="1"/>
</dbReference>
<evidence type="ECO:0000256" key="6">
    <source>
        <dbReference type="ARBA" id="ARBA00023012"/>
    </source>
</evidence>
<name>A0ABR7YHZ5_9SPHI</name>
<dbReference type="Gene3D" id="1.10.287.130">
    <property type="match status" value="1"/>
</dbReference>
<dbReference type="Gene3D" id="3.30.565.10">
    <property type="entry name" value="Histidine kinase-like ATPase, C-terminal domain"/>
    <property type="match status" value="1"/>
</dbReference>